<evidence type="ECO:0000256" key="2">
    <source>
        <dbReference type="ARBA" id="ARBA00022679"/>
    </source>
</evidence>
<dbReference type="WBParaSite" id="jg23531">
    <property type="protein sequence ID" value="jg23531"/>
    <property type="gene ID" value="jg23531"/>
</dbReference>
<dbReference type="GO" id="GO:0016410">
    <property type="term" value="F:N-acyltransferase activity"/>
    <property type="evidence" value="ECO:0007669"/>
    <property type="project" value="TreeGrafter"/>
</dbReference>
<dbReference type="GO" id="GO:0004623">
    <property type="term" value="F:phospholipase A2 activity"/>
    <property type="evidence" value="ECO:0007669"/>
    <property type="project" value="TreeGrafter"/>
</dbReference>
<organism evidence="7 8">
    <name type="scientific">Ditylenchus dipsaci</name>
    <dbReference type="NCBI Taxonomy" id="166011"/>
    <lineage>
        <taxon>Eukaryota</taxon>
        <taxon>Metazoa</taxon>
        <taxon>Ecdysozoa</taxon>
        <taxon>Nematoda</taxon>
        <taxon>Chromadorea</taxon>
        <taxon>Rhabditida</taxon>
        <taxon>Tylenchina</taxon>
        <taxon>Tylenchomorpha</taxon>
        <taxon>Sphaerularioidea</taxon>
        <taxon>Anguinidae</taxon>
        <taxon>Anguininae</taxon>
        <taxon>Ditylenchus</taxon>
    </lineage>
</organism>
<dbReference type="GO" id="GO:0005737">
    <property type="term" value="C:cytoplasm"/>
    <property type="evidence" value="ECO:0007669"/>
    <property type="project" value="TreeGrafter"/>
</dbReference>
<dbReference type="PROSITE" id="PS51934">
    <property type="entry name" value="LRAT"/>
    <property type="match status" value="1"/>
</dbReference>
<feature type="transmembrane region" description="Helical" evidence="5">
    <location>
        <begin position="157"/>
        <end position="174"/>
    </location>
</feature>
<name>A0A915DTM2_9BILA</name>
<keyword evidence="5" id="KW-0812">Transmembrane</keyword>
<evidence type="ECO:0000313" key="7">
    <source>
        <dbReference type="Proteomes" id="UP000887574"/>
    </source>
</evidence>
<dbReference type="GO" id="GO:0008970">
    <property type="term" value="F:phospholipase A1 activity"/>
    <property type="evidence" value="ECO:0007669"/>
    <property type="project" value="TreeGrafter"/>
</dbReference>
<evidence type="ECO:0000256" key="4">
    <source>
        <dbReference type="ARBA" id="ARBA00023098"/>
    </source>
</evidence>
<keyword evidence="4" id="KW-0443">Lipid metabolism</keyword>
<keyword evidence="3" id="KW-0378">Hydrolase</keyword>
<dbReference type="InterPro" id="IPR051496">
    <property type="entry name" value="H-rev107_PLA/AT"/>
</dbReference>
<proteinExistence type="inferred from homology"/>
<feature type="domain" description="LRAT" evidence="6">
    <location>
        <begin position="50"/>
        <end position="155"/>
    </location>
</feature>
<dbReference type="InterPro" id="IPR007053">
    <property type="entry name" value="LRAT_dom"/>
</dbReference>
<evidence type="ECO:0000256" key="5">
    <source>
        <dbReference type="SAM" id="Phobius"/>
    </source>
</evidence>
<evidence type="ECO:0000259" key="6">
    <source>
        <dbReference type="PROSITE" id="PS51934"/>
    </source>
</evidence>
<dbReference type="PANTHER" id="PTHR13943:SF77">
    <property type="entry name" value="LRAT DOMAIN-CONTAINING PROTEIN"/>
    <property type="match status" value="1"/>
</dbReference>
<dbReference type="GO" id="GO:0070292">
    <property type="term" value="P:N-acylphosphatidylethanolamine metabolic process"/>
    <property type="evidence" value="ECO:0007669"/>
    <property type="project" value="TreeGrafter"/>
</dbReference>
<keyword evidence="5" id="KW-1133">Transmembrane helix</keyword>
<evidence type="ECO:0000256" key="3">
    <source>
        <dbReference type="ARBA" id="ARBA00022801"/>
    </source>
</evidence>
<evidence type="ECO:0000313" key="8">
    <source>
        <dbReference type="WBParaSite" id="jg23531"/>
    </source>
</evidence>
<dbReference type="Proteomes" id="UP000887574">
    <property type="component" value="Unplaced"/>
</dbReference>
<evidence type="ECO:0000256" key="1">
    <source>
        <dbReference type="ARBA" id="ARBA00007824"/>
    </source>
</evidence>
<keyword evidence="5" id="KW-0472">Membrane</keyword>
<reference evidence="8" key="1">
    <citation type="submission" date="2022-11" db="UniProtKB">
        <authorList>
            <consortium name="WormBaseParasite"/>
        </authorList>
    </citation>
    <scope>IDENTIFICATION</scope>
</reference>
<dbReference type="AlphaFoldDB" id="A0A915DTM2"/>
<dbReference type="Gene3D" id="3.90.1720.10">
    <property type="entry name" value="endopeptidase domain like (from Nostoc punctiforme)"/>
    <property type="match status" value="1"/>
</dbReference>
<protein>
    <submittedName>
        <fullName evidence="8">LRAT domain-containing protein</fullName>
    </submittedName>
</protein>
<comment type="similarity">
    <text evidence="1">Belongs to the H-rev107 family.</text>
</comment>
<keyword evidence="2" id="KW-0808">Transferase</keyword>
<dbReference type="Pfam" id="PF04970">
    <property type="entry name" value="LRAT"/>
    <property type="match status" value="1"/>
</dbReference>
<sequence length="196" mass="22099">MQSKQEAILYADSLPTDLPTNHGYVSARWYTASDLLQAEAETLRIGDLIEHRMGGLLFQHWSIYIGKYDGKETVISFFGESMFGWKGQIRLDNLIDLSWMCRINNGCDQFWGHYPPNQIIQRAVNMMGSKDYDACNSNCEHFSNWCRYGKYTSRQAGRLRVIVCVSGMMIAVIGLVSGKPLVSGIGAIAVIFSIIR</sequence>
<accession>A0A915DTM2</accession>
<keyword evidence="7" id="KW-1185">Reference proteome</keyword>
<dbReference type="PANTHER" id="PTHR13943">
    <property type="entry name" value="HRAS-LIKE SUPPRESSOR - RELATED"/>
    <property type="match status" value="1"/>
</dbReference>